<feature type="compositionally biased region" description="Low complexity" evidence="2">
    <location>
        <begin position="272"/>
        <end position="295"/>
    </location>
</feature>
<feature type="compositionally biased region" description="Basic and acidic residues" evidence="2">
    <location>
        <begin position="196"/>
        <end position="207"/>
    </location>
</feature>
<dbReference type="AlphaFoldDB" id="S4RQ95"/>
<dbReference type="PROSITE" id="PS50157">
    <property type="entry name" value="ZINC_FINGER_C2H2_2"/>
    <property type="match status" value="2"/>
</dbReference>
<feature type="domain" description="C2H2-type" evidence="3">
    <location>
        <begin position="1"/>
        <end position="31"/>
    </location>
</feature>
<accession>S4RQ95</accession>
<reference evidence="4" key="2">
    <citation type="submission" date="2025-09" db="UniProtKB">
        <authorList>
            <consortium name="Ensembl"/>
        </authorList>
    </citation>
    <scope>IDENTIFICATION</scope>
</reference>
<dbReference type="SUPFAM" id="SSF57667">
    <property type="entry name" value="beta-beta-alpha zinc fingers"/>
    <property type="match status" value="1"/>
</dbReference>
<dbReference type="GO" id="GO:0008270">
    <property type="term" value="F:zinc ion binding"/>
    <property type="evidence" value="ECO:0007669"/>
    <property type="project" value="UniProtKB-KW"/>
</dbReference>
<reference evidence="4" key="1">
    <citation type="submission" date="2025-08" db="UniProtKB">
        <authorList>
            <consortium name="Ensembl"/>
        </authorList>
    </citation>
    <scope>IDENTIFICATION</scope>
</reference>
<evidence type="ECO:0000256" key="2">
    <source>
        <dbReference type="SAM" id="MobiDB-lite"/>
    </source>
</evidence>
<dbReference type="InterPro" id="IPR036236">
    <property type="entry name" value="Znf_C2H2_sf"/>
</dbReference>
<evidence type="ECO:0000313" key="4">
    <source>
        <dbReference type="Ensembl" id="ENSPMAP00000007381.1"/>
    </source>
</evidence>
<feature type="region of interest" description="Disordered" evidence="2">
    <location>
        <begin position="177"/>
        <end position="295"/>
    </location>
</feature>
<evidence type="ECO:0000259" key="3">
    <source>
        <dbReference type="PROSITE" id="PS50157"/>
    </source>
</evidence>
<dbReference type="Gene3D" id="3.30.160.60">
    <property type="entry name" value="Classic Zinc Finger"/>
    <property type="match status" value="1"/>
</dbReference>
<feature type="compositionally biased region" description="Basic and acidic residues" evidence="2">
    <location>
        <begin position="248"/>
        <end position="257"/>
    </location>
</feature>
<keyword evidence="1" id="KW-0862">Zinc</keyword>
<dbReference type="InterPro" id="IPR013087">
    <property type="entry name" value="Znf_C2H2_type"/>
</dbReference>
<keyword evidence="1" id="KW-0479">Metal-binding</keyword>
<feature type="region of interest" description="Disordered" evidence="2">
    <location>
        <begin position="132"/>
        <end position="164"/>
    </location>
</feature>
<keyword evidence="1" id="KW-0863">Zinc-finger</keyword>
<feature type="compositionally biased region" description="Polar residues" evidence="2">
    <location>
        <begin position="208"/>
        <end position="232"/>
    </location>
</feature>
<name>S4RQ95_PETMA</name>
<sequence length="311" mass="32419">VCPAAGDVCQKSYTQFSNLCRHKRMHADCRTQIRCKDCGQLFATASSLNKHRRFCEGKGHFAASAAAAAAAAALAFGGAGSMYPLGPPPGSVPDKGSLVPFSLANHGHHHGHRHHHLGLTFPAASGFPLAAHFPGLFPPPPLPPLLPQQHQQHQQQQQAGSPSSLYSRPELLLKRLYGEPSSSPSRPAAHGPAAHGGEKKRAGDAQRRTSTGELSGLSSPVGSDLEPTTGSEGDTDAEKEERRKKRRADAIKMEADKAAVPATPPRNGLLGGSSANQQGSATSSSSSSAGVVGSVNDSIKAIASIAERYFG</sequence>
<organism evidence="4">
    <name type="scientific">Petromyzon marinus</name>
    <name type="common">Sea lamprey</name>
    <dbReference type="NCBI Taxonomy" id="7757"/>
    <lineage>
        <taxon>Eukaryota</taxon>
        <taxon>Metazoa</taxon>
        <taxon>Chordata</taxon>
        <taxon>Craniata</taxon>
        <taxon>Vertebrata</taxon>
        <taxon>Cyclostomata</taxon>
        <taxon>Hyperoartia</taxon>
        <taxon>Petromyzontiformes</taxon>
        <taxon>Petromyzontidae</taxon>
        <taxon>Petromyzon</taxon>
    </lineage>
</organism>
<evidence type="ECO:0000256" key="1">
    <source>
        <dbReference type="PROSITE-ProRule" id="PRU00042"/>
    </source>
</evidence>
<proteinExistence type="predicted"/>
<dbReference type="Pfam" id="PF00096">
    <property type="entry name" value="zf-C2H2"/>
    <property type="match status" value="2"/>
</dbReference>
<feature type="compositionally biased region" description="Low complexity" evidence="2">
    <location>
        <begin position="147"/>
        <end position="164"/>
    </location>
</feature>
<feature type="domain" description="C2H2-type" evidence="3">
    <location>
        <begin position="33"/>
        <end position="65"/>
    </location>
</feature>
<protein>
    <recommendedName>
        <fullName evidence="3">C2H2-type domain-containing protein</fullName>
    </recommendedName>
</protein>
<feature type="compositionally biased region" description="Pro residues" evidence="2">
    <location>
        <begin position="136"/>
        <end position="146"/>
    </location>
</feature>
<dbReference type="GeneTree" id="ENSGT00940000157208"/>
<feature type="compositionally biased region" description="Low complexity" evidence="2">
    <location>
        <begin position="178"/>
        <end position="195"/>
    </location>
</feature>
<dbReference type="Ensembl" id="ENSPMAT00000007413.1">
    <property type="protein sequence ID" value="ENSPMAP00000007381.1"/>
    <property type="gene ID" value="ENSPMAG00000006687.1"/>
</dbReference>